<dbReference type="InterPro" id="IPR002328">
    <property type="entry name" value="ADH_Zn_CS"/>
</dbReference>
<evidence type="ECO:0000313" key="7">
    <source>
        <dbReference type="Proteomes" id="UP001597534"/>
    </source>
</evidence>
<comment type="caution">
    <text evidence="6">The sequence shown here is derived from an EMBL/GenBank/DDBJ whole genome shotgun (WGS) entry which is preliminary data.</text>
</comment>
<comment type="similarity">
    <text evidence="4">Belongs to the zinc-containing alcohol dehydrogenase family.</text>
</comment>
<evidence type="ECO:0000256" key="3">
    <source>
        <dbReference type="ARBA" id="ARBA00023002"/>
    </source>
</evidence>
<keyword evidence="2 4" id="KW-0862">Zinc</keyword>
<proteinExistence type="inferred from homology"/>
<protein>
    <submittedName>
        <fullName evidence="6">Zinc-binding dehydrogenase</fullName>
    </submittedName>
</protein>
<keyword evidence="3" id="KW-0560">Oxidoreductase</keyword>
<reference evidence="7" key="1">
    <citation type="journal article" date="2019" name="Int. J. Syst. Evol. Microbiol.">
        <title>The Global Catalogue of Microorganisms (GCM) 10K type strain sequencing project: providing services to taxonomists for standard genome sequencing and annotation.</title>
        <authorList>
            <consortium name="The Broad Institute Genomics Platform"/>
            <consortium name="The Broad Institute Genome Sequencing Center for Infectious Disease"/>
            <person name="Wu L."/>
            <person name="Ma J."/>
        </authorList>
    </citation>
    <scope>NUCLEOTIDE SEQUENCE [LARGE SCALE GENOMIC DNA]</scope>
    <source>
        <strain evidence="7">KCTC 22671</strain>
    </source>
</reference>
<dbReference type="InterPro" id="IPR011032">
    <property type="entry name" value="GroES-like_sf"/>
</dbReference>
<comment type="cofactor">
    <cofactor evidence="4">
        <name>Zn(2+)</name>
        <dbReference type="ChEBI" id="CHEBI:29105"/>
    </cofactor>
</comment>
<evidence type="ECO:0000256" key="1">
    <source>
        <dbReference type="ARBA" id="ARBA00022723"/>
    </source>
</evidence>
<evidence type="ECO:0000313" key="6">
    <source>
        <dbReference type="EMBL" id="MFD2892139.1"/>
    </source>
</evidence>
<keyword evidence="7" id="KW-1185">Reference proteome</keyword>
<dbReference type="InterPro" id="IPR020843">
    <property type="entry name" value="ER"/>
</dbReference>
<keyword evidence="1 4" id="KW-0479">Metal-binding</keyword>
<dbReference type="Gene3D" id="3.90.180.10">
    <property type="entry name" value="Medium-chain alcohol dehydrogenases, catalytic domain"/>
    <property type="match status" value="2"/>
</dbReference>
<dbReference type="EMBL" id="JBHUPC010000013">
    <property type="protein sequence ID" value="MFD2892139.1"/>
    <property type="molecule type" value="Genomic_DNA"/>
</dbReference>
<dbReference type="SUPFAM" id="SSF50129">
    <property type="entry name" value="GroES-like"/>
    <property type="match status" value="1"/>
</dbReference>
<dbReference type="InterPro" id="IPR036291">
    <property type="entry name" value="NAD(P)-bd_dom_sf"/>
</dbReference>
<dbReference type="RefSeq" id="WP_379811770.1">
    <property type="nucleotide sequence ID" value="NZ_JBHUPC010000013.1"/>
</dbReference>
<dbReference type="InterPro" id="IPR050129">
    <property type="entry name" value="Zn_alcohol_dh"/>
</dbReference>
<dbReference type="Pfam" id="PF00107">
    <property type="entry name" value="ADH_zinc_N"/>
    <property type="match status" value="1"/>
</dbReference>
<dbReference type="SUPFAM" id="SSF51735">
    <property type="entry name" value="NAD(P)-binding Rossmann-fold domains"/>
    <property type="match status" value="1"/>
</dbReference>
<name>A0ABW5YMB1_9FLAO</name>
<dbReference type="PANTHER" id="PTHR43401:SF2">
    <property type="entry name" value="L-THREONINE 3-DEHYDROGENASE"/>
    <property type="match status" value="1"/>
</dbReference>
<accession>A0ABW5YMB1</accession>
<dbReference type="PANTHER" id="PTHR43401">
    <property type="entry name" value="L-THREONINE 3-DEHYDROGENASE"/>
    <property type="match status" value="1"/>
</dbReference>
<sequence length="338" mass="36300">MEKSNLSGVFYGIHDIRAEKLEMPKTTDDSVLIKVEKAGICGTDLHIYHEALVPPGSVLGHEFCGTITETGKNVTDFKVGERVVVNPMTQGVGLGVSPGGFAQYIKIDNVQKNINLYSLPQNITTTQGALIEPLAVGLAAVNKTDFSKDDITLVTGCGTIGLVTIAALKAKGVKNIIASDISEVRLEKAKSLGATHTFNPTKQGDLKSFIIDIFGVRQALDYSGNLPNLNVAFECSGVSALLSEVIDCLAPDGKLTVLAIYSKPITFDPNRIVYKRLNVQGTLFYTFEDFSEAIDLVATGKIDVSTIVTHTYPLSELPEAFKTQANSNISIKVTVAMD</sequence>
<organism evidence="6 7">
    <name type="scientific">Flavobacterium chuncheonense</name>
    <dbReference type="NCBI Taxonomy" id="2026653"/>
    <lineage>
        <taxon>Bacteria</taxon>
        <taxon>Pseudomonadati</taxon>
        <taxon>Bacteroidota</taxon>
        <taxon>Flavobacteriia</taxon>
        <taxon>Flavobacteriales</taxon>
        <taxon>Flavobacteriaceae</taxon>
        <taxon>Flavobacterium</taxon>
    </lineage>
</organism>
<dbReference type="Pfam" id="PF08240">
    <property type="entry name" value="ADH_N"/>
    <property type="match status" value="1"/>
</dbReference>
<dbReference type="Proteomes" id="UP001597534">
    <property type="component" value="Unassembled WGS sequence"/>
</dbReference>
<gene>
    <name evidence="6" type="ORF">ACFS5J_08965</name>
</gene>
<dbReference type="PROSITE" id="PS00059">
    <property type="entry name" value="ADH_ZINC"/>
    <property type="match status" value="1"/>
</dbReference>
<dbReference type="SMART" id="SM00829">
    <property type="entry name" value="PKS_ER"/>
    <property type="match status" value="1"/>
</dbReference>
<feature type="domain" description="Enoyl reductase (ER)" evidence="5">
    <location>
        <begin position="12"/>
        <end position="335"/>
    </location>
</feature>
<dbReference type="InterPro" id="IPR013149">
    <property type="entry name" value="ADH-like_C"/>
</dbReference>
<evidence type="ECO:0000256" key="4">
    <source>
        <dbReference type="RuleBase" id="RU361277"/>
    </source>
</evidence>
<dbReference type="InterPro" id="IPR013154">
    <property type="entry name" value="ADH-like_N"/>
</dbReference>
<dbReference type="Gene3D" id="3.40.50.720">
    <property type="entry name" value="NAD(P)-binding Rossmann-like Domain"/>
    <property type="match status" value="1"/>
</dbReference>
<evidence type="ECO:0000259" key="5">
    <source>
        <dbReference type="SMART" id="SM00829"/>
    </source>
</evidence>
<evidence type="ECO:0000256" key="2">
    <source>
        <dbReference type="ARBA" id="ARBA00022833"/>
    </source>
</evidence>